<reference evidence="14" key="1">
    <citation type="submission" date="2023-04" db="EMBL/GenBank/DDBJ databases">
        <authorList>
            <person name="Vijverberg K."/>
            <person name="Xiong W."/>
            <person name="Schranz E."/>
        </authorList>
    </citation>
    <scope>NUCLEOTIDE SEQUENCE</scope>
</reference>
<feature type="domain" description="SET" evidence="10">
    <location>
        <begin position="402"/>
        <end position="532"/>
    </location>
</feature>
<evidence type="ECO:0000259" key="12">
    <source>
        <dbReference type="PROSITE" id="PS50868"/>
    </source>
</evidence>
<dbReference type="SMART" id="SM00466">
    <property type="entry name" value="SRA"/>
    <property type="match status" value="1"/>
</dbReference>
<dbReference type="PROSITE" id="PS50868">
    <property type="entry name" value="POST_SET"/>
    <property type="match status" value="1"/>
</dbReference>
<evidence type="ECO:0000256" key="6">
    <source>
        <dbReference type="ARBA" id="ARBA00022853"/>
    </source>
</evidence>
<dbReference type="Gene3D" id="2.30.280.10">
    <property type="entry name" value="SRA-YDG"/>
    <property type="match status" value="1"/>
</dbReference>
<dbReference type="Pfam" id="PF05033">
    <property type="entry name" value="Pre-SET"/>
    <property type="match status" value="1"/>
</dbReference>
<evidence type="ECO:0000259" key="10">
    <source>
        <dbReference type="PROSITE" id="PS50280"/>
    </source>
</evidence>
<organism evidence="14 15">
    <name type="scientific">Lactuca saligna</name>
    <name type="common">Willowleaf lettuce</name>
    <dbReference type="NCBI Taxonomy" id="75948"/>
    <lineage>
        <taxon>Eukaryota</taxon>
        <taxon>Viridiplantae</taxon>
        <taxon>Streptophyta</taxon>
        <taxon>Embryophyta</taxon>
        <taxon>Tracheophyta</taxon>
        <taxon>Spermatophyta</taxon>
        <taxon>Magnoliopsida</taxon>
        <taxon>eudicotyledons</taxon>
        <taxon>Gunneridae</taxon>
        <taxon>Pentapetalae</taxon>
        <taxon>asterids</taxon>
        <taxon>campanulids</taxon>
        <taxon>Asterales</taxon>
        <taxon>Asteraceae</taxon>
        <taxon>Cichorioideae</taxon>
        <taxon>Cichorieae</taxon>
        <taxon>Lactucinae</taxon>
        <taxon>Lactuca</taxon>
    </lineage>
</organism>
<dbReference type="InterPro" id="IPR007728">
    <property type="entry name" value="Pre-SET_dom"/>
</dbReference>
<evidence type="ECO:0000256" key="1">
    <source>
        <dbReference type="ARBA" id="ARBA00004286"/>
    </source>
</evidence>
<evidence type="ECO:0000313" key="14">
    <source>
        <dbReference type="EMBL" id="CAI9301418.1"/>
    </source>
</evidence>
<dbReference type="GO" id="GO:0032259">
    <property type="term" value="P:methylation"/>
    <property type="evidence" value="ECO:0007669"/>
    <property type="project" value="UniProtKB-KW"/>
</dbReference>
<dbReference type="Gene3D" id="2.170.270.10">
    <property type="entry name" value="SET domain"/>
    <property type="match status" value="1"/>
</dbReference>
<feature type="compositionally biased region" description="Basic and acidic residues" evidence="9">
    <location>
        <begin position="1"/>
        <end position="11"/>
    </location>
</feature>
<sequence length="558" mass="62300">METAGDDDRSVTRKKAKGTTGIAVSHSDSNINSFVTNLLNSFNLLEVDPFRQSDSDKELVDRVIMVYNLLWRKLTQIDETKLALPGTKKRPDLGAGAICMNKGVRANTKKRFESVPGVDIGDIFFFRFELCLVGLHFPSIAGIDFMGVPSSEYEEPVAVSIVSTGGYEDDGDDGEVLIYSGEGGAQRKDKPQTDQQLTRGNLALEKSLHRGDKVRVIRGIKDCQYTTGKVYLYDGLYTIHESWIEKGKSDCDVFKYKLFRVPGQPEAFTLWKSIQQWKKSRGPITRVGVNVILPDLSSHAETLPVSLVNDVDDDKGPASFTYTRTLKNKNPFPLTKSSSTCTCTDGCQPGSNCPCLQKNGGYMPYTPLGVLLTHNTVIHECGNSCRCPNTCRNRISQMGLKIRLEVFKTKDRGWGLRSWDPIRSGGFICEYAGVVIEGRKGIDPDDDYVFDATRVFEPVESVTSDEHPKFPFPLVISAKKEGNVGRFMNHSCSPNVYWQPVVCEYQHDAYFHVGFYAIKHIPPMQELTYSYGKGRVDKGGPRRKKCLCGSPRCKGSFY</sequence>
<evidence type="ECO:0000256" key="5">
    <source>
        <dbReference type="ARBA" id="ARBA00022691"/>
    </source>
</evidence>
<dbReference type="PANTHER" id="PTHR45660:SF13">
    <property type="entry name" value="HISTONE-LYSINE N-METHYLTRANSFERASE SETMAR"/>
    <property type="match status" value="1"/>
</dbReference>
<evidence type="ECO:0000259" key="11">
    <source>
        <dbReference type="PROSITE" id="PS50867"/>
    </source>
</evidence>
<dbReference type="InterPro" id="IPR015947">
    <property type="entry name" value="PUA-like_sf"/>
</dbReference>
<evidence type="ECO:0000256" key="8">
    <source>
        <dbReference type="PROSITE-ProRule" id="PRU00358"/>
    </source>
</evidence>
<keyword evidence="7 8" id="KW-0539">Nucleus</keyword>
<feature type="region of interest" description="Disordered" evidence="9">
    <location>
        <begin position="1"/>
        <end position="23"/>
    </location>
</feature>
<evidence type="ECO:0000256" key="3">
    <source>
        <dbReference type="ARBA" id="ARBA00022603"/>
    </source>
</evidence>
<evidence type="ECO:0000313" key="15">
    <source>
        <dbReference type="Proteomes" id="UP001177003"/>
    </source>
</evidence>
<keyword evidence="3" id="KW-0489">Methyltransferase</keyword>
<dbReference type="InterPro" id="IPR003105">
    <property type="entry name" value="SRA_YDG"/>
</dbReference>
<proteinExistence type="predicted"/>
<keyword evidence="6" id="KW-0156">Chromatin regulator</keyword>
<dbReference type="AlphaFoldDB" id="A0AA35ZZ06"/>
<dbReference type="PROSITE" id="PS51575">
    <property type="entry name" value="SAM_MT43_SUVAR39_2"/>
    <property type="match status" value="1"/>
</dbReference>
<dbReference type="InterPro" id="IPR036987">
    <property type="entry name" value="SRA-YDG_sf"/>
</dbReference>
<dbReference type="GO" id="GO:0003690">
    <property type="term" value="F:double-stranded DNA binding"/>
    <property type="evidence" value="ECO:0007669"/>
    <property type="project" value="TreeGrafter"/>
</dbReference>
<feature type="domain" description="Pre-SET" evidence="11">
    <location>
        <begin position="339"/>
        <end position="399"/>
    </location>
</feature>
<evidence type="ECO:0000256" key="7">
    <source>
        <dbReference type="ARBA" id="ARBA00023242"/>
    </source>
</evidence>
<dbReference type="GO" id="GO:0005634">
    <property type="term" value="C:nucleus"/>
    <property type="evidence" value="ECO:0007669"/>
    <property type="project" value="UniProtKB-SubCell"/>
</dbReference>
<dbReference type="SUPFAM" id="SSF88697">
    <property type="entry name" value="PUA domain-like"/>
    <property type="match status" value="1"/>
</dbReference>
<dbReference type="InterPro" id="IPR003616">
    <property type="entry name" value="Post-SET_dom"/>
</dbReference>
<dbReference type="GO" id="GO:0008270">
    <property type="term" value="F:zinc ion binding"/>
    <property type="evidence" value="ECO:0007669"/>
    <property type="project" value="InterPro"/>
</dbReference>
<evidence type="ECO:0008006" key="16">
    <source>
        <dbReference type="Google" id="ProtNLM"/>
    </source>
</evidence>
<dbReference type="SUPFAM" id="SSF82199">
    <property type="entry name" value="SET domain"/>
    <property type="match status" value="1"/>
</dbReference>
<dbReference type="InterPro" id="IPR046341">
    <property type="entry name" value="SET_dom_sf"/>
</dbReference>
<dbReference type="SMART" id="SM00468">
    <property type="entry name" value="PreSET"/>
    <property type="match status" value="1"/>
</dbReference>
<dbReference type="InterPro" id="IPR051357">
    <property type="entry name" value="H3K9_HMTase_SUVAR3-9"/>
</dbReference>
<feature type="domain" description="Post-SET" evidence="12">
    <location>
        <begin position="542"/>
        <end position="558"/>
    </location>
</feature>
<keyword evidence="15" id="KW-1185">Reference proteome</keyword>
<dbReference type="GO" id="GO:0005694">
    <property type="term" value="C:chromosome"/>
    <property type="evidence" value="ECO:0007669"/>
    <property type="project" value="UniProtKB-SubCell"/>
</dbReference>
<dbReference type="EMBL" id="OX465085">
    <property type="protein sequence ID" value="CAI9301418.1"/>
    <property type="molecule type" value="Genomic_DNA"/>
</dbReference>
<accession>A0AA35ZZ06</accession>
<evidence type="ECO:0000256" key="4">
    <source>
        <dbReference type="ARBA" id="ARBA00022679"/>
    </source>
</evidence>
<dbReference type="InterPro" id="IPR025794">
    <property type="entry name" value="H3-K9-MeTrfase_plant"/>
</dbReference>
<evidence type="ECO:0000259" key="13">
    <source>
        <dbReference type="PROSITE" id="PS51015"/>
    </source>
</evidence>
<feature type="domain" description="YDG" evidence="13">
    <location>
        <begin position="113"/>
        <end position="260"/>
    </location>
</feature>
<dbReference type="PANTHER" id="PTHR45660">
    <property type="entry name" value="HISTONE-LYSINE N-METHYLTRANSFERASE SETMAR"/>
    <property type="match status" value="1"/>
</dbReference>
<dbReference type="SMART" id="SM00317">
    <property type="entry name" value="SET"/>
    <property type="match status" value="1"/>
</dbReference>
<dbReference type="Pfam" id="PF00856">
    <property type="entry name" value="SET"/>
    <property type="match status" value="1"/>
</dbReference>
<dbReference type="InterPro" id="IPR001214">
    <property type="entry name" value="SET_dom"/>
</dbReference>
<comment type="subcellular location">
    <subcellularLocation>
        <location evidence="1">Chromosome</location>
    </subcellularLocation>
    <subcellularLocation>
        <location evidence="8">Nucleus</location>
    </subcellularLocation>
</comment>
<dbReference type="Proteomes" id="UP001177003">
    <property type="component" value="Chromosome 9"/>
</dbReference>
<keyword evidence="4" id="KW-0808">Transferase</keyword>
<dbReference type="PROSITE" id="PS51015">
    <property type="entry name" value="YDG"/>
    <property type="match status" value="1"/>
</dbReference>
<evidence type="ECO:0000256" key="9">
    <source>
        <dbReference type="SAM" id="MobiDB-lite"/>
    </source>
</evidence>
<keyword evidence="2" id="KW-0158">Chromosome</keyword>
<protein>
    <recommendedName>
        <fullName evidence="16">Histone-lysine N-methyltransferase</fullName>
    </recommendedName>
</protein>
<keyword evidence="5" id="KW-0949">S-adenosyl-L-methionine</keyword>
<dbReference type="Pfam" id="PF02182">
    <property type="entry name" value="SAD_SRA"/>
    <property type="match status" value="1"/>
</dbReference>
<evidence type="ECO:0000256" key="2">
    <source>
        <dbReference type="ARBA" id="ARBA00022454"/>
    </source>
</evidence>
<gene>
    <name evidence="14" type="ORF">LSALG_LOCUS39972</name>
</gene>
<name>A0AA35ZZ06_LACSI</name>
<dbReference type="PROSITE" id="PS50280">
    <property type="entry name" value="SET"/>
    <property type="match status" value="1"/>
</dbReference>
<dbReference type="GO" id="GO:0042054">
    <property type="term" value="F:histone methyltransferase activity"/>
    <property type="evidence" value="ECO:0007669"/>
    <property type="project" value="InterPro"/>
</dbReference>
<dbReference type="FunFam" id="2.30.280.10:FF:000003">
    <property type="entry name" value="Histone-lysine N-methyltransferase, H3 lysine-9 specific SUVH5"/>
    <property type="match status" value="1"/>
</dbReference>
<dbReference type="PROSITE" id="PS50867">
    <property type="entry name" value="PRE_SET"/>
    <property type="match status" value="1"/>
</dbReference>